<dbReference type="GO" id="GO:0044718">
    <property type="term" value="P:siderophore transmembrane transport"/>
    <property type="evidence" value="ECO:0007669"/>
    <property type="project" value="TreeGrafter"/>
</dbReference>
<dbReference type="Gene3D" id="2.40.170.20">
    <property type="entry name" value="TonB-dependent receptor, beta-barrel domain"/>
    <property type="match status" value="1"/>
</dbReference>
<dbReference type="InterPro" id="IPR000531">
    <property type="entry name" value="Beta-barrel_TonB"/>
</dbReference>
<dbReference type="GO" id="GO:0009279">
    <property type="term" value="C:cell outer membrane"/>
    <property type="evidence" value="ECO:0007669"/>
    <property type="project" value="UniProtKB-SubCell"/>
</dbReference>
<evidence type="ECO:0000313" key="14">
    <source>
        <dbReference type="EMBL" id="MCW3789016.1"/>
    </source>
</evidence>
<evidence type="ECO:0000256" key="11">
    <source>
        <dbReference type="RuleBase" id="RU003357"/>
    </source>
</evidence>
<dbReference type="InterPro" id="IPR012910">
    <property type="entry name" value="Plug_dom"/>
</dbReference>
<evidence type="ECO:0000256" key="10">
    <source>
        <dbReference type="PROSITE-ProRule" id="PRU01360"/>
    </source>
</evidence>
<dbReference type="InterPro" id="IPR008969">
    <property type="entry name" value="CarboxyPept-like_regulatory"/>
</dbReference>
<keyword evidence="4 10" id="KW-0812">Transmembrane</keyword>
<dbReference type="PANTHER" id="PTHR30069">
    <property type="entry name" value="TONB-DEPENDENT OUTER MEMBRANE RECEPTOR"/>
    <property type="match status" value="1"/>
</dbReference>
<keyword evidence="6 11" id="KW-0798">TonB box</keyword>
<dbReference type="Proteomes" id="UP001209229">
    <property type="component" value="Unassembled WGS sequence"/>
</dbReference>
<reference evidence="14" key="1">
    <citation type="submission" date="2022-10" db="EMBL/GenBank/DDBJ databases">
        <authorList>
            <person name="Yu W.X."/>
        </authorList>
    </citation>
    <scope>NUCLEOTIDE SEQUENCE</scope>
    <source>
        <strain evidence="14">AAT</strain>
    </source>
</reference>
<comment type="caution">
    <text evidence="14">The sequence shown here is derived from an EMBL/GenBank/DDBJ whole genome shotgun (WGS) entry which is preliminary data.</text>
</comment>
<keyword evidence="15" id="KW-1185">Reference proteome</keyword>
<evidence type="ECO:0000259" key="13">
    <source>
        <dbReference type="Pfam" id="PF07715"/>
    </source>
</evidence>
<evidence type="ECO:0000256" key="6">
    <source>
        <dbReference type="ARBA" id="ARBA00023077"/>
    </source>
</evidence>
<dbReference type="Pfam" id="PF13715">
    <property type="entry name" value="CarbopepD_reg_2"/>
    <property type="match status" value="1"/>
</dbReference>
<dbReference type="SUPFAM" id="SSF49464">
    <property type="entry name" value="Carboxypeptidase regulatory domain-like"/>
    <property type="match status" value="1"/>
</dbReference>
<protein>
    <submittedName>
        <fullName evidence="14">TonB-dependent receptor plug domain-containing protein</fullName>
    </submittedName>
</protein>
<dbReference type="AlphaFoldDB" id="A0AAE3SH59"/>
<dbReference type="Gene3D" id="2.60.40.1120">
    <property type="entry name" value="Carboxypeptidase-like, regulatory domain"/>
    <property type="match status" value="1"/>
</dbReference>
<dbReference type="RefSeq" id="WP_301192572.1">
    <property type="nucleotide sequence ID" value="NZ_JAPDPJ010000077.1"/>
</dbReference>
<evidence type="ECO:0000256" key="2">
    <source>
        <dbReference type="ARBA" id="ARBA00022448"/>
    </source>
</evidence>
<feature type="domain" description="TonB-dependent receptor-like beta-barrel" evidence="12">
    <location>
        <begin position="364"/>
        <end position="783"/>
    </location>
</feature>
<evidence type="ECO:0000256" key="8">
    <source>
        <dbReference type="ARBA" id="ARBA00023170"/>
    </source>
</evidence>
<evidence type="ECO:0000259" key="12">
    <source>
        <dbReference type="Pfam" id="PF00593"/>
    </source>
</evidence>
<dbReference type="PROSITE" id="PS52016">
    <property type="entry name" value="TONB_DEPENDENT_REC_3"/>
    <property type="match status" value="1"/>
</dbReference>
<evidence type="ECO:0000256" key="3">
    <source>
        <dbReference type="ARBA" id="ARBA00022452"/>
    </source>
</evidence>
<keyword evidence="9 10" id="KW-0998">Cell outer membrane</keyword>
<keyword evidence="8 14" id="KW-0675">Receptor</keyword>
<dbReference type="InterPro" id="IPR036942">
    <property type="entry name" value="Beta-barrel_TonB_sf"/>
</dbReference>
<sequence length="809" mass="91130">MRKASLRLIGILFILAIYAINGYAELNIKNSSKLFGTVKSAQGEALTGVNIIISGNNFFKGTVSDIDGKYEITTIPSGEYILKATFIGFKPIEIPITIDGNQDYKTNLNLNTDNFKLEDIQVNGKSILTKISEAPFEVAAVSTAKIQNSTTDVKAILNKVSGVRIQEEGGLGSNSTFSLNGFSGDQVKFFLDGIPIDNYGSSFSLGDIPVNMIERIEVYKGVVPVWLGTDALGGAVNIITNKKSKLLDFSYSYGSFNTHRASVNGTFTNEETGFMLKANAFYNYSDNNYKVNAPITNSNGNIVNYQDVERFHDRYKSGTVKIEAGVTNKSYADKLLFGIMGSANDKQVQTGVTMRTVYGGIVTNSQSFTPSIKYSKKDLFTEGLDISFSAAYNSSESQVIDTLKGITYNWLGERFVSTTSNGQVSEDGENYRTFTTLNDDDISSQLNLGYQINKTSSVSLNYAYNYFHRKAFDKEHPDEISNLFPNALNKHILGFAYQLNLNKKWNTTVFGKMYHLNTKASRVEDFALETQRTIEYRTNTNNWGYGIASAYFILPELQVKASYEHTYRLPKPEELFGDGLFIQANSDLGPEQSDNYNIGANYKYTFNSNHHIKIGGSYIYRNANDLIHTVAVFANPQTHFDNLSKTKAWGIEGNAEYNWKEIFHLSTNITYQKITDQAKRVYNESYTGTGWQRNFHYGFRVPNMPYLFGNINAGFSFNNVLLSASKLDFNYHLNYVDEYFLTWAEMGSNNEDYVIPQQTSHDIELSYSLKNGKYNISAECRNLLDAKLYDKFYLQKPGRAFYIKLRYNL</sequence>
<comment type="subcellular location">
    <subcellularLocation>
        <location evidence="1 10">Cell outer membrane</location>
        <topology evidence="1 10">Multi-pass membrane protein</topology>
    </subcellularLocation>
</comment>
<keyword evidence="5" id="KW-0732">Signal</keyword>
<dbReference type="EMBL" id="JAPDPJ010000077">
    <property type="protein sequence ID" value="MCW3789016.1"/>
    <property type="molecule type" value="Genomic_DNA"/>
</dbReference>
<dbReference type="InterPro" id="IPR039426">
    <property type="entry name" value="TonB-dep_rcpt-like"/>
</dbReference>
<evidence type="ECO:0000256" key="4">
    <source>
        <dbReference type="ARBA" id="ARBA00022692"/>
    </source>
</evidence>
<gene>
    <name evidence="14" type="ORF">OM075_21290</name>
</gene>
<accession>A0AAE3SH59</accession>
<dbReference type="Pfam" id="PF07715">
    <property type="entry name" value="Plug"/>
    <property type="match status" value="1"/>
</dbReference>
<keyword evidence="3 10" id="KW-1134">Transmembrane beta strand</keyword>
<dbReference type="InterPro" id="IPR037066">
    <property type="entry name" value="Plug_dom_sf"/>
</dbReference>
<dbReference type="Pfam" id="PF00593">
    <property type="entry name" value="TonB_dep_Rec_b-barrel"/>
    <property type="match status" value="1"/>
</dbReference>
<evidence type="ECO:0000256" key="7">
    <source>
        <dbReference type="ARBA" id="ARBA00023136"/>
    </source>
</evidence>
<name>A0AAE3SH59_9BACT</name>
<comment type="similarity">
    <text evidence="10 11">Belongs to the TonB-dependent receptor family.</text>
</comment>
<feature type="domain" description="TonB-dependent receptor plug" evidence="13">
    <location>
        <begin position="131"/>
        <end position="235"/>
    </location>
</feature>
<dbReference type="Gene3D" id="2.170.130.10">
    <property type="entry name" value="TonB-dependent receptor, plug domain"/>
    <property type="match status" value="1"/>
</dbReference>
<evidence type="ECO:0000256" key="9">
    <source>
        <dbReference type="ARBA" id="ARBA00023237"/>
    </source>
</evidence>
<keyword evidence="7 10" id="KW-0472">Membrane</keyword>
<organism evidence="14 15">
    <name type="scientific">Plebeiibacterium sediminum</name>
    <dbReference type="NCBI Taxonomy" id="2992112"/>
    <lineage>
        <taxon>Bacteria</taxon>
        <taxon>Pseudomonadati</taxon>
        <taxon>Bacteroidota</taxon>
        <taxon>Bacteroidia</taxon>
        <taxon>Marinilabiliales</taxon>
        <taxon>Marinilabiliaceae</taxon>
        <taxon>Plebeiibacterium</taxon>
    </lineage>
</organism>
<dbReference type="PANTHER" id="PTHR30069:SF29">
    <property type="entry name" value="HEMOGLOBIN AND HEMOGLOBIN-HAPTOGLOBIN-BINDING PROTEIN 1-RELATED"/>
    <property type="match status" value="1"/>
</dbReference>
<dbReference type="GO" id="GO:0015344">
    <property type="term" value="F:siderophore uptake transmembrane transporter activity"/>
    <property type="evidence" value="ECO:0007669"/>
    <property type="project" value="TreeGrafter"/>
</dbReference>
<keyword evidence="2 10" id="KW-0813">Transport</keyword>
<evidence type="ECO:0000256" key="1">
    <source>
        <dbReference type="ARBA" id="ARBA00004571"/>
    </source>
</evidence>
<dbReference type="SUPFAM" id="SSF56935">
    <property type="entry name" value="Porins"/>
    <property type="match status" value="1"/>
</dbReference>
<evidence type="ECO:0000256" key="5">
    <source>
        <dbReference type="ARBA" id="ARBA00022729"/>
    </source>
</evidence>
<proteinExistence type="inferred from homology"/>
<evidence type="ECO:0000313" key="15">
    <source>
        <dbReference type="Proteomes" id="UP001209229"/>
    </source>
</evidence>